<dbReference type="InterPro" id="IPR003140">
    <property type="entry name" value="PLipase/COase/thioEstase"/>
</dbReference>
<evidence type="ECO:0000313" key="5">
    <source>
        <dbReference type="Proteomes" id="UP000609064"/>
    </source>
</evidence>
<keyword evidence="5" id="KW-1185">Reference proteome</keyword>
<keyword evidence="1" id="KW-0732">Signal</keyword>
<dbReference type="Proteomes" id="UP000609064">
    <property type="component" value="Unassembled WGS sequence"/>
</dbReference>
<dbReference type="EMBL" id="BMKK01000011">
    <property type="protein sequence ID" value="GGD75560.1"/>
    <property type="molecule type" value="Genomic_DNA"/>
</dbReference>
<dbReference type="InterPro" id="IPR029058">
    <property type="entry name" value="AB_hydrolase_fold"/>
</dbReference>
<evidence type="ECO:0008006" key="6">
    <source>
        <dbReference type="Google" id="ProtNLM"/>
    </source>
</evidence>
<feature type="domain" description="Esterase Ig-like N-terminal" evidence="3">
    <location>
        <begin position="51"/>
        <end position="170"/>
    </location>
</feature>
<dbReference type="PANTHER" id="PTHR43037">
    <property type="entry name" value="UNNAMED PRODUCT-RELATED"/>
    <property type="match status" value="1"/>
</dbReference>
<accession>A0A916Z3U1</accession>
<evidence type="ECO:0000256" key="1">
    <source>
        <dbReference type="ARBA" id="ARBA00022729"/>
    </source>
</evidence>
<dbReference type="Gene3D" id="2.60.40.2180">
    <property type="match status" value="1"/>
</dbReference>
<dbReference type="AlphaFoldDB" id="A0A916Z3U1"/>
<name>A0A916Z3U1_9BACT</name>
<dbReference type="InterPro" id="IPR041172">
    <property type="entry name" value="EstA_Ig-like_N"/>
</dbReference>
<dbReference type="Pfam" id="PF02230">
    <property type="entry name" value="Abhydrolase_2"/>
    <property type="match status" value="1"/>
</dbReference>
<dbReference type="PANTHER" id="PTHR43037:SF1">
    <property type="entry name" value="BLL1128 PROTEIN"/>
    <property type="match status" value="1"/>
</dbReference>
<evidence type="ECO:0000259" key="2">
    <source>
        <dbReference type="Pfam" id="PF02230"/>
    </source>
</evidence>
<dbReference type="Pfam" id="PF18435">
    <property type="entry name" value="EstA_Ig_like"/>
    <property type="match status" value="1"/>
</dbReference>
<protein>
    <recommendedName>
        <fullName evidence="6">Glucan-binding protein</fullName>
    </recommendedName>
</protein>
<organism evidence="4 5">
    <name type="scientific">Emticicia aquatilis</name>
    <dbReference type="NCBI Taxonomy" id="1537369"/>
    <lineage>
        <taxon>Bacteria</taxon>
        <taxon>Pseudomonadati</taxon>
        <taxon>Bacteroidota</taxon>
        <taxon>Cytophagia</taxon>
        <taxon>Cytophagales</taxon>
        <taxon>Leadbetterellaceae</taxon>
        <taxon>Emticicia</taxon>
    </lineage>
</organism>
<dbReference type="SUPFAM" id="SSF53474">
    <property type="entry name" value="alpha/beta-Hydrolases"/>
    <property type="match status" value="1"/>
</dbReference>
<feature type="domain" description="Phospholipase/carboxylesterase/thioesterase" evidence="2">
    <location>
        <begin position="283"/>
        <end position="393"/>
    </location>
</feature>
<reference evidence="4" key="1">
    <citation type="journal article" date="2014" name="Int. J. Syst. Evol. Microbiol.">
        <title>Complete genome sequence of Corynebacterium casei LMG S-19264T (=DSM 44701T), isolated from a smear-ripened cheese.</title>
        <authorList>
            <consortium name="US DOE Joint Genome Institute (JGI-PGF)"/>
            <person name="Walter F."/>
            <person name="Albersmeier A."/>
            <person name="Kalinowski J."/>
            <person name="Ruckert C."/>
        </authorList>
    </citation>
    <scope>NUCLEOTIDE SEQUENCE</scope>
    <source>
        <strain evidence="4">CGMCC 1.15958</strain>
    </source>
</reference>
<dbReference type="InterPro" id="IPR050955">
    <property type="entry name" value="Plant_Biomass_Hydrol_Est"/>
</dbReference>
<dbReference type="GO" id="GO:0016787">
    <property type="term" value="F:hydrolase activity"/>
    <property type="evidence" value="ECO:0007669"/>
    <property type="project" value="InterPro"/>
</dbReference>
<comment type="caution">
    <text evidence="4">The sequence shown here is derived from an EMBL/GenBank/DDBJ whole genome shotgun (WGS) entry which is preliminary data.</text>
</comment>
<evidence type="ECO:0000259" key="3">
    <source>
        <dbReference type="Pfam" id="PF18435"/>
    </source>
</evidence>
<evidence type="ECO:0000313" key="4">
    <source>
        <dbReference type="EMBL" id="GGD75560.1"/>
    </source>
</evidence>
<sequence length="451" mass="50409">MQIFVNYYLNLSYIMRQNYINKLFTAFLISIICLTFTNVFATDKPLANNEYTLVVEGFDWGPAANKVIIGLDAPSTTIDYKDFTVSVERSHACADVPAAQAKGNRSVVYAYVSDNQGKRVKEGSFVTLVLAVAPNMPLGSTFQYSQKPACRGNQWVDYKVTITDTKTNKVWNKEKNRIMPLIDDFDLTGKFEYEAGKTMSYAAFSPKNKTTKSPLIIWLHGGGEGGTDPTIPLLGNKAANYASAEMQAFFGGAFVLSPQCPGAWMHNKDGVITHGKEDDVYNKGLMALIKNYVKKNPNIDTKRIYVGGCSNGGYMALKLILNEPNYFAAVYISALAYQSQYITDQQINSIKNVPIWFVHSKDDGTTVPENTVVPVYKRLKAAGAKNVYFTYYDHVTDLSGFFGGENYYYNGHWSWIYSHVNHAKVDFDGSPVKLNNRPVTIIEWMAAQSKK</sequence>
<reference evidence="4" key="2">
    <citation type="submission" date="2020-09" db="EMBL/GenBank/DDBJ databases">
        <authorList>
            <person name="Sun Q."/>
            <person name="Zhou Y."/>
        </authorList>
    </citation>
    <scope>NUCLEOTIDE SEQUENCE</scope>
    <source>
        <strain evidence="4">CGMCC 1.15958</strain>
    </source>
</reference>
<gene>
    <name evidence="4" type="ORF">GCM10011514_44350</name>
</gene>
<proteinExistence type="predicted"/>
<dbReference type="Gene3D" id="3.40.50.1820">
    <property type="entry name" value="alpha/beta hydrolase"/>
    <property type="match status" value="1"/>
</dbReference>